<evidence type="ECO:0000313" key="6">
    <source>
        <dbReference type="EMBL" id="NNF08262.1"/>
    </source>
</evidence>
<dbReference type="InterPro" id="IPR016039">
    <property type="entry name" value="Thiolase-like"/>
</dbReference>
<reference evidence="6 7" key="1">
    <citation type="submission" date="2020-03" db="EMBL/GenBank/DDBJ databases">
        <title>Metabolic flexibility allows generalist bacteria to become dominant in a frequently disturbed ecosystem.</title>
        <authorList>
            <person name="Chen Y.-J."/>
            <person name="Leung P.M."/>
            <person name="Bay S.K."/>
            <person name="Hugenholtz P."/>
            <person name="Kessler A.J."/>
            <person name="Shelley G."/>
            <person name="Waite D.W."/>
            <person name="Cook P.L."/>
            <person name="Greening C."/>
        </authorList>
    </citation>
    <scope>NUCLEOTIDE SEQUENCE [LARGE SCALE GENOMIC DNA]</scope>
    <source>
        <strain evidence="6">SS_bin_28</strain>
    </source>
</reference>
<keyword evidence="2 3" id="KW-0808">Transferase</keyword>
<sequence length="461" mass="49475">MPNNGVVITGVGPVSAIGCSRNEFWDALTAGTAGFGPITLCDASDSPSKIAAEVKDFQLSKYVAKGHVMARHTPRPVQLALAAGVLALHDSELDLDQVNADRLGVYVGTSLGNFGDILELNRKYMEKGTLPPHAAFHAFNHSAACVLSSFFNVRGPIHTVTSGCNSGMDALGQATRMIQSGTADAILVVGTDCEIVPEIMAALNASNSLTTKYNEEPHRASRPFELNRDGNVIGEGAAGLMLESEEYARKRGARIYAKVAGYQVCSAGQNRQYSHDSPDIDVRPCVRALRGAMSEAGWGLDEVDLINANGSSSVIYDRLEARALQEAFGEQIEEIPIHSTKSMLGQHGAGASALQAVATALTLRRGTAPPTINYEEPDPECGPLNVLTEAKTYFPANVLIHSIGLGGFYYSATALAAPDDRTDMLSGRMKVRWSDEQHPMFQPSAEFQKPLDPWEPRQDES</sequence>
<dbReference type="GO" id="GO:0005829">
    <property type="term" value="C:cytosol"/>
    <property type="evidence" value="ECO:0007669"/>
    <property type="project" value="TreeGrafter"/>
</dbReference>
<comment type="caution">
    <text evidence="6">The sequence shown here is derived from an EMBL/GenBank/DDBJ whole genome shotgun (WGS) entry which is preliminary data.</text>
</comment>
<dbReference type="AlphaFoldDB" id="A0A7Y2EBX7"/>
<accession>A0A7Y2EBX7</accession>
<comment type="similarity">
    <text evidence="1 3">Belongs to the thiolase-like superfamily. Beta-ketoacyl-ACP synthases family.</text>
</comment>
<dbReference type="Gene3D" id="3.40.47.10">
    <property type="match status" value="1"/>
</dbReference>
<dbReference type="InterPro" id="IPR014030">
    <property type="entry name" value="Ketoacyl_synth_N"/>
</dbReference>
<dbReference type="CDD" id="cd00834">
    <property type="entry name" value="KAS_I_II"/>
    <property type="match status" value="1"/>
</dbReference>
<evidence type="ECO:0000259" key="5">
    <source>
        <dbReference type="PROSITE" id="PS52004"/>
    </source>
</evidence>
<dbReference type="InterPro" id="IPR000794">
    <property type="entry name" value="Beta-ketoacyl_synthase"/>
</dbReference>
<organism evidence="6 7">
    <name type="scientific">Eiseniibacteriota bacterium</name>
    <dbReference type="NCBI Taxonomy" id="2212470"/>
    <lineage>
        <taxon>Bacteria</taxon>
        <taxon>Candidatus Eiseniibacteriota</taxon>
    </lineage>
</organism>
<evidence type="ECO:0000256" key="3">
    <source>
        <dbReference type="RuleBase" id="RU003694"/>
    </source>
</evidence>
<evidence type="ECO:0000256" key="1">
    <source>
        <dbReference type="ARBA" id="ARBA00008467"/>
    </source>
</evidence>
<dbReference type="GO" id="GO:0006633">
    <property type="term" value="P:fatty acid biosynthetic process"/>
    <property type="evidence" value="ECO:0007669"/>
    <property type="project" value="TreeGrafter"/>
</dbReference>
<dbReference type="Pfam" id="PF02801">
    <property type="entry name" value="Ketoacyl-synt_C"/>
    <property type="match status" value="1"/>
</dbReference>
<dbReference type="PANTHER" id="PTHR11712">
    <property type="entry name" value="POLYKETIDE SYNTHASE-RELATED"/>
    <property type="match status" value="1"/>
</dbReference>
<dbReference type="EMBL" id="JABDJR010000640">
    <property type="protein sequence ID" value="NNF08262.1"/>
    <property type="molecule type" value="Genomic_DNA"/>
</dbReference>
<dbReference type="InterPro" id="IPR020841">
    <property type="entry name" value="PKS_Beta-ketoAc_synthase_dom"/>
</dbReference>
<dbReference type="InterPro" id="IPR014031">
    <property type="entry name" value="Ketoacyl_synth_C"/>
</dbReference>
<feature type="domain" description="Ketosynthase family 3 (KS3)" evidence="5">
    <location>
        <begin position="3"/>
        <end position="416"/>
    </location>
</feature>
<name>A0A7Y2EBX7_UNCEI</name>
<evidence type="ECO:0000256" key="2">
    <source>
        <dbReference type="ARBA" id="ARBA00022679"/>
    </source>
</evidence>
<feature type="compositionally biased region" description="Basic and acidic residues" evidence="4">
    <location>
        <begin position="452"/>
        <end position="461"/>
    </location>
</feature>
<proteinExistence type="inferred from homology"/>
<gene>
    <name evidence="6" type="ORF">HKN21_15985</name>
</gene>
<evidence type="ECO:0000256" key="4">
    <source>
        <dbReference type="SAM" id="MobiDB-lite"/>
    </source>
</evidence>
<feature type="region of interest" description="Disordered" evidence="4">
    <location>
        <begin position="435"/>
        <end position="461"/>
    </location>
</feature>
<dbReference type="GO" id="GO:0004315">
    <property type="term" value="F:3-oxoacyl-[acyl-carrier-protein] synthase activity"/>
    <property type="evidence" value="ECO:0007669"/>
    <property type="project" value="TreeGrafter"/>
</dbReference>
<dbReference type="PANTHER" id="PTHR11712:SF336">
    <property type="entry name" value="3-OXOACYL-[ACYL-CARRIER-PROTEIN] SYNTHASE, MITOCHONDRIAL"/>
    <property type="match status" value="1"/>
</dbReference>
<dbReference type="SUPFAM" id="SSF53901">
    <property type="entry name" value="Thiolase-like"/>
    <property type="match status" value="2"/>
</dbReference>
<dbReference type="PROSITE" id="PS52004">
    <property type="entry name" value="KS3_2"/>
    <property type="match status" value="1"/>
</dbReference>
<dbReference type="Proteomes" id="UP000547674">
    <property type="component" value="Unassembled WGS sequence"/>
</dbReference>
<protein>
    <submittedName>
        <fullName evidence="6">Beta-ketoacyl-[acyl-carrier-protein] synthase family protein</fullName>
    </submittedName>
</protein>
<dbReference type="SMART" id="SM00825">
    <property type="entry name" value="PKS_KS"/>
    <property type="match status" value="1"/>
</dbReference>
<evidence type="ECO:0000313" key="7">
    <source>
        <dbReference type="Proteomes" id="UP000547674"/>
    </source>
</evidence>
<dbReference type="Pfam" id="PF00109">
    <property type="entry name" value="ketoacyl-synt"/>
    <property type="match status" value="1"/>
</dbReference>